<organism evidence="1 2">
    <name type="scientific">Chelatococcus caeni</name>
    <dbReference type="NCBI Taxonomy" id="1348468"/>
    <lineage>
        <taxon>Bacteria</taxon>
        <taxon>Pseudomonadati</taxon>
        <taxon>Pseudomonadota</taxon>
        <taxon>Alphaproteobacteria</taxon>
        <taxon>Hyphomicrobiales</taxon>
        <taxon>Chelatococcaceae</taxon>
        <taxon>Chelatococcus</taxon>
    </lineage>
</organism>
<dbReference type="Pfam" id="PF13560">
    <property type="entry name" value="HTH_31"/>
    <property type="match status" value="1"/>
</dbReference>
<evidence type="ECO:0000313" key="1">
    <source>
        <dbReference type="EMBL" id="MBB4017405.1"/>
    </source>
</evidence>
<protein>
    <submittedName>
        <fullName evidence="1">Putative transcriptional regulator</fullName>
    </submittedName>
</protein>
<reference evidence="1 2" key="1">
    <citation type="submission" date="2020-08" db="EMBL/GenBank/DDBJ databases">
        <title>Genomic Encyclopedia of Type Strains, Phase IV (KMG-IV): sequencing the most valuable type-strain genomes for metagenomic binning, comparative biology and taxonomic classification.</title>
        <authorList>
            <person name="Goeker M."/>
        </authorList>
    </citation>
    <scope>NUCLEOTIDE SEQUENCE [LARGE SCALE GENOMIC DNA]</scope>
    <source>
        <strain evidence="1 2">DSM 103737</strain>
    </source>
</reference>
<dbReference type="EMBL" id="JACIEN010000002">
    <property type="protein sequence ID" value="MBB4017405.1"/>
    <property type="molecule type" value="Genomic_DNA"/>
</dbReference>
<dbReference type="GO" id="GO:0003677">
    <property type="term" value="F:DNA binding"/>
    <property type="evidence" value="ECO:0007669"/>
    <property type="project" value="InterPro"/>
</dbReference>
<name>A0A840BVL7_9HYPH</name>
<accession>A0A840BVL7</accession>
<comment type="caution">
    <text evidence="1">The sequence shown here is derived from an EMBL/GenBank/DDBJ whole genome shotgun (WGS) entry which is preliminary data.</text>
</comment>
<dbReference type="InterPro" id="IPR010982">
    <property type="entry name" value="Lambda_DNA-bd_dom_sf"/>
</dbReference>
<dbReference type="CDD" id="cd00093">
    <property type="entry name" value="HTH_XRE"/>
    <property type="match status" value="1"/>
</dbReference>
<dbReference type="SUPFAM" id="SSF47413">
    <property type="entry name" value="lambda repressor-like DNA-binding domains"/>
    <property type="match status" value="1"/>
</dbReference>
<keyword evidence="2" id="KW-1185">Reference proteome</keyword>
<dbReference type="AlphaFoldDB" id="A0A840BVL7"/>
<dbReference type="RefSeq" id="WP_343059689.1">
    <property type="nucleotide sequence ID" value="NZ_JACIEN010000002.1"/>
</dbReference>
<proteinExistence type="predicted"/>
<sequence>MADHDWEADPRPFSECLKAWVAERGWTRNQAAAELRVPRSTYDKWCDGGKCDREASLRRLMTLIDRAGP</sequence>
<gene>
    <name evidence="1" type="ORF">GGR16_002434</name>
</gene>
<evidence type="ECO:0000313" key="2">
    <source>
        <dbReference type="Proteomes" id="UP000577362"/>
    </source>
</evidence>
<dbReference type="Gene3D" id="1.10.260.40">
    <property type="entry name" value="lambda repressor-like DNA-binding domains"/>
    <property type="match status" value="1"/>
</dbReference>
<dbReference type="Proteomes" id="UP000577362">
    <property type="component" value="Unassembled WGS sequence"/>
</dbReference>
<dbReference type="InterPro" id="IPR001387">
    <property type="entry name" value="Cro/C1-type_HTH"/>
</dbReference>